<dbReference type="PROSITE" id="PS50943">
    <property type="entry name" value="HTH_CROC1"/>
    <property type="match status" value="1"/>
</dbReference>
<dbReference type="GO" id="GO:0003677">
    <property type="term" value="F:DNA binding"/>
    <property type="evidence" value="ECO:0007669"/>
    <property type="project" value="InterPro"/>
</dbReference>
<dbReference type="Pfam" id="PF01381">
    <property type="entry name" value="HTH_3"/>
    <property type="match status" value="1"/>
</dbReference>
<dbReference type="SUPFAM" id="SSF47413">
    <property type="entry name" value="lambda repressor-like DNA-binding domains"/>
    <property type="match status" value="1"/>
</dbReference>
<dbReference type="InterPro" id="IPR001387">
    <property type="entry name" value="Cro/C1-type_HTH"/>
</dbReference>
<sequence length="145" mass="16893">MIKTEQEYKRSLEQLKHHERLLAEQRKELEEMGLTEEQIERGLSPARLFQERIKAEVEEYERYKSGNFDMTCTFDNIGRQLIAFRIYKGLSQAELAKRLGVSAPQVSRDERNEYGGASMEKVKQVLKALGMEVKIVPSDWNKLTV</sequence>
<dbReference type="EMBL" id="FOCQ01000009">
    <property type="protein sequence ID" value="SEN36470.1"/>
    <property type="molecule type" value="Genomic_DNA"/>
</dbReference>
<dbReference type="Gene3D" id="1.10.260.40">
    <property type="entry name" value="lambda repressor-like DNA-binding domains"/>
    <property type="match status" value="1"/>
</dbReference>
<feature type="domain" description="HTH cro/C1-type" evidence="2">
    <location>
        <begin position="81"/>
        <end position="136"/>
    </location>
</feature>
<dbReference type="AlphaFoldDB" id="A0A1H8FY59"/>
<evidence type="ECO:0000313" key="4">
    <source>
        <dbReference type="Proteomes" id="UP000199695"/>
    </source>
</evidence>
<dbReference type="STRING" id="1173111.SAMN05444955_109132"/>
<evidence type="ECO:0000259" key="2">
    <source>
        <dbReference type="PROSITE" id="PS50943"/>
    </source>
</evidence>
<organism evidence="3 4">
    <name type="scientific">Lihuaxuella thermophila</name>
    <dbReference type="NCBI Taxonomy" id="1173111"/>
    <lineage>
        <taxon>Bacteria</taxon>
        <taxon>Bacillati</taxon>
        <taxon>Bacillota</taxon>
        <taxon>Bacilli</taxon>
        <taxon>Bacillales</taxon>
        <taxon>Thermoactinomycetaceae</taxon>
        <taxon>Lihuaxuella</taxon>
    </lineage>
</organism>
<dbReference type="OrthoDB" id="278386at2"/>
<dbReference type="InterPro" id="IPR010982">
    <property type="entry name" value="Lambda_DNA-bd_dom_sf"/>
</dbReference>
<evidence type="ECO:0000313" key="3">
    <source>
        <dbReference type="EMBL" id="SEN36470.1"/>
    </source>
</evidence>
<dbReference type="CDD" id="cd00093">
    <property type="entry name" value="HTH_XRE"/>
    <property type="match status" value="1"/>
</dbReference>
<name>A0A1H8FY59_9BACL</name>
<gene>
    <name evidence="3" type="ORF">SAMN05444955_109132</name>
</gene>
<reference evidence="3 4" key="1">
    <citation type="submission" date="2016-10" db="EMBL/GenBank/DDBJ databases">
        <authorList>
            <person name="de Groot N.N."/>
        </authorList>
    </citation>
    <scope>NUCLEOTIDE SEQUENCE [LARGE SCALE GENOMIC DNA]</scope>
    <source>
        <strain evidence="3 4">DSM 46701</strain>
    </source>
</reference>
<keyword evidence="4" id="KW-1185">Reference proteome</keyword>
<proteinExistence type="predicted"/>
<keyword evidence="1" id="KW-0175">Coiled coil</keyword>
<dbReference type="SMART" id="SM00530">
    <property type="entry name" value="HTH_XRE"/>
    <property type="match status" value="1"/>
</dbReference>
<accession>A0A1H8FY59</accession>
<feature type="coiled-coil region" evidence="1">
    <location>
        <begin position="1"/>
        <end position="35"/>
    </location>
</feature>
<dbReference type="Proteomes" id="UP000199695">
    <property type="component" value="Unassembled WGS sequence"/>
</dbReference>
<evidence type="ECO:0000256" key="1">
    <source>
        <dbReference type="SAM" id="Coils"/>
    </source>
</evidence>
<dbReference type="RefSeq" id="WP_089969391.1">
    <property type="nucleotide sequence ID" value="NZ_FOCQ01000009.1"/>
</dbReference>
<protein>
    <submittedName>
        <fullName evidence="3">Helix-turn-helix domain-containing protein</fullName>
    </submittedName>
</protein>